<evidence type="ECO:0000313" key="2">
    <source>
        <dbReference type="Proteomes" id="UP000249057"/>
    </source>
</evidence>
<name>A0ACD1G9V0_9EURO</name>
<dbReference type="Proteomes" id="UP000249057">
    <property type="component" value="Unassembled WGS sequence"/>
</dbReference>
<gene>
    <name evidence="1" type="ORF">BO95DRAFT_126952</name>
</gene>
<dbReference type="EMBL" id="KZ825341">
    <property type="protein sequence ID" value="RAH45919.1"/>
    <property type="molecule type" value="Genomic_DNA"/>
</dbReference>
<proteinExistence type="predicted"/>
<protein>
    <submittedName>
        <fullName evidence="1">Uncharacterized protein</fullName>
    </submittedName>
</protein>
<reference evidence="1" key="1">
    <citation type="submission" date="2018-02" db="EMBL/GenBank/DDBJ databases">
        <title>The genomes of Aspergillus section Nigri reveals drivers in fungal speciation.</title>
        <authorList>
            <consortium name="DOE Joint Genome Institute"/>
            <person name="Vesth T.C."/>
            <person name="Nybo J."/>
            <person name="Theobald S."/>
            <person name="Brandl J."/>
            <person name="Frisvad J.C."/>
            <person name="Nielsen K.F."/>
            <person name="Lyhne E.K."/>
            <person name="Kogle M.E."/>
            <person name="Kuo A."/>
            <person name="Riley R."/>
            <person name="Clum A."/>
            <person name="Nolan M."/>
            <person name="Lipzen A."/>
            <person name="Salamov A."/>
            <person name="Henrissat B."/>
            <person name="Wiebenga A."/>
            <person name="De vries R.P."/>
            <person name="Grigoriev I.V."/>
            <person name="Mortensen U.H."/>
            <person name="Andersen M.R."/>
            <person name="Baker S.E."/>
        </authorList>
    </citation>
    <scope>NUCLEOTIDE SEQUENCE</scope>
    <source>
        <strain evidence="1">CBS 621.78</strain>
    </source>
</reference>
<sequence>MQVTELGVGAEIGCSIKTMSAAQSTCASFQSLIIPLHSPLPERIIASLCVENFFRRLCNRSLALHAINYDFGSKQSVHGLLCRRYYWTILTADLKHTRHTPVPPRRYRPAFLSPSSPPFHSQRLESADDRPLACACCRSLLKFGRVESAKWAWYECTVPYRLHTRAQEARQALLPYLLPLHQIFFQSSRAENLSLSALVLPSPSRHTRTRRCVQSRESLLSRIMRT</sequence>
<organism evidence="1 2">
    <name type="scientific">Aspergillus brunneoviolaceus CBS 621.78</name>
    <dbReference type="NCBI Taxonomy" id="1450534"/>
    <lineage>
        <taxon>Eukaryota</taxon>
        <taxon>Fungi</taxon>
        <taxon>Dikarya</taxon>
        <taxon>Ascomycota</taxon>
        <taxon>Pezizomycotina</taxon>
        <taxon>Eurotiomycetes</taxon>
        <taxon>Eurotiomycetidae</taxon>
        <taxon>Eurotiales</taxon>
        <taxon>Aspergillaceae</taxon>
        <taxon>Aspergillus</taxon>
        <taxon>Aspergillus subgen. Circumdati</taxon>
    </lineage>
</organism>
<keyword evidence="2" id="KW-1185">Reference proteome</keyword>
<evidence type="ECO:0000313" key="1">
    <source>
        <dbReference type="EMBL" id="RAH45919.1"/>
    </source>
</evidence>
<accession>A0ACD1G9V0</accession>